<dbReference type="AlphaFoldDB" id="A0AAN0IFD1"/>
<organism evidence="3 4">
    <name type="scientific">Amphimedon queenslandica</name>
    <name type="common">Sponge</name>
    <dbReference type="NCBI Taxonomy" id="400682"/>
    <lineage>
        <taxon>Eukaryota</taxon>
        <taxon>Metazoa</taxon>
        <taxon>Porifera</taxon>
        <taxon>Demospongiae</taxon>
        <taxon>Heteroscleromorpha</taxon>
        <taxon>Haplosclerida</taxon>
        <taxon>Niphatidae</taxon>
        <taxon>Amphimedon</taxon>
    </lineage>
</organism>
<reference evidence="3" key="2">
    <citation type="submission" date="2024-06" db="UniProtKB">
        <authorList>
            <consortium name="EnsemblMetazoa"/>
        </authorList>
    </citation>
    <scope>IDENTIFICATION</scope>
</reference>
<dbReference type="SMART" id="SM00591">
    <property type="entry name" value="RWD"/>
    <property type="match status" value="1"/>
</dbReference>
<dbReference type="EnsemblMetazoa" id="XM_003387326.2">
    <property type="protein sequence ID" value="XP_003387374.1"/>
    <property type="gene ID" value="LOC100641554"/>
</dbReference>
<dbReference type="PANTHER" id="PTHR21275">
    <property type="entry name" value="RWD DOMAIN-CONTAINING PROTEIN 4"/>
    <property type="match status" value="1"/>
</dbReference>
<dbReference type="Gene3D" id="3.10.110.10">
    <property type="entry name" value="Ubiquitin Conjugating Enzyme"/>
    <property type="match status" value="1"/>
</dbReference>
<dbReference type="CDD" id="cd23817">
    <property type="entry name" value="RWD-RWDD4"/>
    <property type="match status" value="1"/>
</dbReference>
<dbReference type="InterPro" id="IPR042770">
    <property type="entry name" value="RWDD4"/>
</dbReference>
<evidence type="ECO:0000259" key="2">
    <source>
        <dbReference type="PROSITE" id="PS50908"/>
    </source>
</evidence>
<dbReference type="PROSITE" id="PS50908">
    <property type="entry name" value="RWD"/>
    <property type="match status" value="1"/>
</dbReference>
<name>A0AAN0IFD1_AMPQE</name>
<dbReference type="GeneID" id="100641554"/>
<dbReference type="InterPro" id="IPR006575">
    <property type="entry name" value="RWD_dom"/>
</dbReference>
<dbReference type="Proteomes" id="UP000007879">
    <property type="component" value="Unassembled WGS sequence"/>
</dbReference>
<feature type="compositionally biased region" description="Basic and acidic residues" evidence="1">
    <location>
        <begin position="161"/>
        <end position="183"/>
    </location>
</feature>
<evidence type="ECO:0000256" key="1">
    <source>
        <dbReference type="SAM" id="MobiDB-lite"/>
    </source>
</evidence>
<feature type="compositionally biased region" description="Acidic residues" evidence="1">
    <location>
        <begin position="120"/>
        <end position="129"/>
    </location>
</feature>
<dbReference type="SUPFAM" id="SSF54495">
    <property type="entry name" value="UBC-like"/>
    <property type="match status" value="1"/>
</dbReference>
<reference evidence="4" key="1">
    <citation type="journal article" date="2010" name="Nature">
        <title>The Amphimedon queenslandica genome and the evolution of animal complexity.</title>
        <authorList>
            <person name="Srivastava M."/>
            <person name="Simakov O."/>
            <person name="Chapman J."/>
            <person name="Fahey B."/>
            <person name="Gauthier M.E."/>
            <person name="Mitros T."/>
            <person name="Richards G.S."/>
            <person name="Conaco C."/>
            <person name="Dacre M."/>
            <person name="Hellsten U."/>
            <person name="Larroux C."/>
            <person name="Putnam N.H."/>
            <person name="Stanke M."/>
            <person name="Adamska M."/>
            <person name="Darling A."/>
            <person name="Degnan S.M."/>
            <person name="Oakley T.H."/>
            <person name="Plachetzki D.C."/>
            <person name="Zhai Y."/>
            <person name="Adamski M."/>
            <person name="Calcino A."/>
            <person name="Cummins S.F."/>
            <person name="Goodstein D.M."/>
            <person name="Harris C."/>
            <person name="Jackson D.J."/>
            <person name="Leys S.P."/>
            <person name="Shu S."/>
            <person name="Woodcroft B.J."/>
            <person name="Vervoort M."/>
            <person name="Kosik K.S."/>
            <person name="Manning G."/>
            <person name="Degnan B.M."/>
            <person name="Rokhsar D.S."/>
        </authorList>
    </citation>
    <scope>NUCLEOTIDE SEQUENCE [LARGE SCALE GENOMIC DNA]</scope>
</reference>
<feature type="compositionally biased region" description="Basic residues" evidence="1">
    <location>
        <begin position="148"/>
        <end position="160"/>
    </location>
</feature>
<keyword evidence="4" id="KW-1185">Reference proteome</keyword>
<feature type="domain" description="RWD" evidence="2">
    <location>
        <begin position="13"/>
        <end position="115"/>
    </location>
</feature>
<dbReference type="InterPro" id="IPR016135">
    <property type="entry name" value="UBQ-conjugating_enzyme/RWD"/>
</dbReference>
<feature type="region of interest" description="Disordered" evidence="1">
    <location>
        <begin position="118"/>
        <end position="207"/>
    </location>
</feature>
<accession>A0AAN0IFD1</accession>
<evidence type="ECO:0000313" key="4">
    <source>
        <dbReference type="Proteomes" id="UP000007879"/>
    </source>
</evidence>
<evidence type="ECO:0000313" key="3">
    <source>
        <dbReference type="EnsemblMetazoa" id="XP_003387374.1"/>
    </source>
</evidence>
<dbReference type="Pfam" id="PF05773">
    <property type="entry name" value="RWD"/>
    <property type="match status" value="1"/>
</dbReference>
<protein>
    <recommendedName>
        <fullName evidence="2">RWD domain-containing protein</fullName>
    </recommendedName>
</protein>
<dbReference type="KEGG" id="aqu:100641554"/>
<dbReference type="PANTHER" id="PTHR21275:SF1">
    <property type="entry name" value="RWD DOMAIN-CONTAINING PROTEIN 4"/>
    <property type="match status" value="1"/>
</dbReference>
<dbReference type="RefSeq" id="XP_003387374.1">
    <property type="nucleotide sequence ID" value="XM_003387326.2"/>
</dbReference>
<sequence length="207" mass="23134">MAESNEVAELQQEENEVLLSIYEGDDCFKNPEPLTFQYKIGEAGQSNSFLVEVKWTQNYPEEIPEVSMDSFFNNHLSHSTKSAIKTALLNEASSLIGSPMTYTLFEYAKENQDELVVKEPEEEEQEECEARESAGATGEGAVTSSSKSKPKVHLSKAAKRRQADKLNSQKELPRGHDWVDIIKHLSQTGHKSAGPISEPTYKMDIPP</sequence>
<proteinExistence type="predicted"/>